<keyword evidence="5" id="KW-0539">Nucleus</keyword>
<evidence type="ECO:0000256" key="2">
    <source>
        <dbReference type="ARBA" id="ARBA00023015"/>
    </source>
</evidence>
<evidence type="ECO:0000313" key="8">
    <source>
        <dbReference type="Proteomes" id="UP000594638"/>
    </source>
</evidence>
<dbReference type="Proteomes" id="UP000594638">
    <property type="component" value="Unassembled WGS sequence"/>
</dbReference>
<dbReference type="InterPro" id="IPR004827">
    <property type="entry name" value="bZIP"/>
</dbReference>
<dbReference type="GO" id="GO:0005634">
    <property type="term" value="C:nucleus"/>
    <property type="evidence" value="ECO:0007669"/>
    <property type="project" value="UniProtKB-SubCell"/>
</dbReference>
<dbReference type="OrthoDB" id="1299653at2759"/>
<dbReference type="CDD" id="cd14702">
    <property type="entry name" value="bZIP_plant_GBF1"/>
    <property type="match status" value="1"/>
</dbReference>
<dbReference type="InterPro" id="IPR044168">
    <property type="entry name" value="RISBZ3/4/5"/>
</dbReference>
<organism evidence="7 8">
    <name type="scientific">Olea europaea subsp. europaea</name>
    <dbReference type="NCBI Taxonomy" id="158383"/>
    <lineage>
        <taxon>Eukaryota</taxon>
        <taxon>Viridiplantae</taxon>
        <taxon>Streptophyta</taxon>
        <taxon>Embryophyta</taxon>
        <taxon>Tracheophyta</taxon>
        <taxon>Spermatophyta</taxon>
        <taxon>Magnoliopsida</taxon>
        <taxon>eudicotyledons</taxon>
        <taxon>Gunneridae</taxon>
        <taxon>Pentapetalae</taxon>
        <taxon>asterids</taxon>
        <taxon>lamiids</taxon>
        <taxon>Lamiales</taxon>
        <taxon>Oleaceae</taxon>
        <taxon>Oleeae</taxon>
        <taxon>Olea</taxon>
    </lineage>
</organism>
<dbReference type="PANTHER" id="PTHR47693">
    <property type="entry name" value="BZIP TRANSCRIPTION FACTOR RISBZ3-RELATED"/>
    <property type="match status" value="1"/>
</dbReference>
<dbReference type="SMART" id="SM00338">
    <property type="entry name" value="BRLZ"/>
    <property type="match status" value="1"/>
</dbReference>
<evidence type="ECO:0000313" key="7">
    <source>
        <dbReference type="EMBL" id="CAA3017658.1"/>
    </source>
</evidence>
<keyword evidence="4" id="KW-0804">Transcription</keyword>
<evidence type="ECO:0000256" key="3">
    <source>
        <dbReference type="ARBA" id="ARBA00023125"/>
    </source>
</evidence>
<name>A0A8S0UIE0_OLEEU</name>
<accession>A0A8S0UIE0</accession>
<keyword evidence="8" id="KW-1185">Reference proteome</keyword>
<evidence type="ECO:0000259" key="6">
    <source>
        <dbReference type="SMART" id="SM00338"/>
    </source>
</evidence>
<evidence type="ECO:0000256" key="5">
    <source>
        <dbReference type="ARBA" id="ARBA00023242"/>
    </source>
</evidence>
<evidence type="ECO:0000256" key="4">
    <source>
        <dbReference type="ARBA" id="ARBA00023163"/>
    </source>
</evidence>
<dbReference type="GO" id="GO:0003700">
    <property type="term" value="F:DNA-binding transcription factor activity"/>
    <property type="evidence" value="ECO:0007669"/>
    <property type="project" value="InterPro"/>
</dbReference>
<dbReference type="Gene3D" id="1.20.5.170">
    <property type="match status" value="1"/>
</dbReference>
<dbReference type="Gramene" id="OE9A106882T1">
    <property type="protein sequence ID" value="OE9A106882C1"/>
    <property type="gene ID" value="OE9A106882"/>
</dbReference>
<comment type="caution">
    <text evidence="7">The sequence shown here is derived from an EMBL/GenBank/DDBJ whole genome shotgun (WGS) entry which is preliminary data.</text>
</comment>
<reference evidence="7 8" key="1">
    <citation type="submission" date="2019-12" db="EMBL/GenBank/DDBJ databases">
        <authorList>
            <person name="Alioto T."/>
            <person name="Alioto T."/>
            <person name="Gomez Garrido J."/>
        </authorList>
    </citation>
    <scope>NUCLEOTIDE SEQUENCE [LARGE SCALE GENOMIC DNA]</scope>
</reference>
<sequence>MGSITRHNQSCGQQRCDHKHIEDDKKIEPKVEIFGGTDDDLFAVDNGDLSFSYKNLETIKGLSSYRTFADYQYWPQNFNAKCSNNSATIDSRSSICVDCPSSETKPKGQDNRASGASIALSLEQSDEDDQEIEAGPCEQSTNPVAIKHIKRLVSNQESTRRLRRRKQAHLANLDQQVLFSHSLIHVKQLKGEYETFVKQLADATQQFKDTTTNNRGLKSNVEALRAKLYGILAIKHDG</sequence>
<evidence type="ECO:0000256" key="1">
    <source>
        <dbReference type="ARBA" id="ARBA00004123"/>
    </source>
</evidence>
<dbReference type="EMBL" id="CACTIH010007726">
    <property type="protein sequence ID" value="CAA3017658.1"/>
    <property type="molecule type" value="Genomic_DNA"/>
</dbReference>
<comment type="subcellular location">
    <subcellularLocation>
        <location evidence="1">Nucleus</location>
    </subcellularLocation>
</comment>
<dbReference type="GO" id="GO:0003677">
    <property type="term" value="F:DNA binding"/>
    <property type="evidence" value="ECO:0007669"/>
    <property type="project" value="UniProtKB-KW"/>
</dbReference>
<feature type="domain" description="BZIP" evidence="6">
    <location>
        <begin position="143"/>
        <end position="209"/>
    </location>
</feature>
<gene>
    <name evidence="7" type="ORF">OLEA9_A106882</name>
</gene>
<proteinExistence type="predicted"/>
<dbReference type="AlphaFoldDB" id="A0A8S0UIE0"/>
<dbReference type="PANTHER" id="PTHR47693:SF1">
    <property type="entry name" value="BZIP TRANSCRIPTION FACTOR RISBZ3"/>
    <property type="match status" value="1"/>
</dbReference>
<protein>
    <submittedName>
        <fullName evidence="7">Basic leucine zipper 9</fullName>
    </submittedName>
</protein>
<dbReference type="InterPro" id="IPR045314">
    <property type="entry name" value="bZIP_plant_GBF1"/>
</dbReference>
<keyword evidence="2" id="KW-0805">Transcription regulation</keyword>
<keyword evidence="3" id="KW-0238">DNA-binding</keyword>